<name>A0A543AN20_9MICC</name>
<comment type="caution">
    <text evidence="8">The sequence shown here is derived from an EMBL/GenBank/DDBJ whole genome shotgun (WGS) entry which is preliminary data.</text>
</comment>
<gene>
    <name evidence="8" type="ORF">FB556_0422</name>
</gene>
<evidence type="ECO:0000256" key="4">
    <source>
        <dbReference type="ARBA" id="ARBA00022833"/>
    </source>
</evidence>
<evidence type="ECO:0000313" key="9">
    <source>
        <dbReference type="Proteomes" id="UP000319746"/>
    </source>
</evidence>
<dbReference type="InterPro" id="IPR020843">
    <property type="entry name" value="ER"/>
</dbReference>
<dbReference type="PANTHER" id="PTHR43161">
    <property type="entry name" value="SORBITOL DEHYDROGENASE"/>
    <property type="match status" value="1"/>
</dbReference>
<evidence type="ECO:0000256" key="6">
    <source>
        <dbReference type="RuleBase" id="RU361277"/>
    </source>
</evidence>
<dbReference type="Gene3D" id="3.90.180.10">
    <property type="entry name" value="Medium-chain alcohol dehydrogenases, catalytic domain"/>
    <property type="match status" value="1"/>
</dbReference>
<evidence type="ECO:0000256" key="5">
    <source>
        <dbReference type="ARBA" id="ARBA00023002"/>
    </source>
</evidence>
<dbReference type="Gene3D" id="3.40.50.720">
    <property type="entry name" value="NAD(P)-binding Rossmann-like Domain"/>
    <property type="match status" value="1"/>
</dbReference>
<dbReference type="AlphaFoldDB" id="A0A543AN20"/>
<dbReference type="CDD" id="cd08233">
    <property type="entry name" value="butanediol_DH_like"/>
    <property type="match status" value="1"/>
</dbReference>
<evidence type="ECO:0000313" key="8">
    <source>
        <dbReference type="EMBL" id="TQL73973.1"/>
    </source>
</evidence>
<comment type="cofactor">
    <cofactor evidence="1 6">
        <name>Zn(2+)</name>
        <dbReference type="ChEBI" id="CHEBI:29105"/>
    </cofactor>
</comment>
<dbReference type="InterPro" id="IPR036291">
    <property type="entry name" value="NAD(P)-bd_dom_sf"/>
</dbReference>
<evidence type="ECO:0000256" key="2">
    <source>
        <dbReference type="ARBA" id="ARBA00008072"/>
    </source>
</evidence>
<dbReference type="Pfam" id="PF00107">
    <property type="entry name" value="ADH_zinc_N"/>
    <property type="match status" value="1"/>
</dbReference>
<dbReference type="GO" id="GO:0016491">
    <property type="term" value="F:oxidoreductase activity"/>
    <property type="evidence" value="ECO:0007669"/>
    <property type="project" value="UniProtKB-KW"/>
</dbReference>
<dbReference type="InterPro" id="IPR002328">
    <property type="entry name" value="ADH_Zn_CS"/>
</dbReference>
<dbReference type="PROSITE" id="PS00059">
    <property type="entry name" value="ADH_ZINC"/>
    <property type="match status" value="1"/>
</dbReference>
<dbReference type="InterPro" id="IPR013154">
    <property type="entry name" value="ADH-like_N"/>
</dbReference>
<evidence type="ECO:0000256" key="3">
    <source>
        <dbReference type="ARBA" id="ARBA00022723"/>
    </source>
</evidence>
<keyword evidence="4 6" id="KW-0862">Zinc</keyword>
<sequence length="359" mass="38744">MTMRAARYYDQKDIRIEDIERPTPGADDVLIDIAWCGICGSDLHEYLDGPIFVPGKGNPHPISGEEVPITLGHEFSGTVAEVGANVSDLEVGQHVVVEPYIIHEEYWGKENYHLTPDQNFIGLAGMGGGLAEQISVNRHWVHPIPDNIALDEAALIEPLAVAYHAFERSGAKEGDVALIGGAGPIGLLTAAVAKAHGVTTIMSELSKKRIETAKDTGVADHVVNPAEQDVVQEVMRITDNKGADVGFEATSVDVVLNTLFSAVKKAGVIVNESIWGHKPQADLVQLVTKEQDLRGTIGYHFSHEPSIKLVSEGKVNLKPFITHKIGLDDLIDKGFDTLINHNDTAVKILVSPTGKGLEE</sequence>
<dbReference type="PANTHER" id="PTHR43161:SF26">
    <property type="entry name" value="GALACTITOL 1-PHOSPHATE 5-DEHYDROGENASE"/>
    <property type="match status" value="1"/>
</dbReference>
<accession>A0A543AN20</accession>
<evidence type="ECO:0000259" key="7">
    <source>
        <dbReference type="SMART" id="SM00829"/>
    </source>
</evidence>
<dbReference type="InterPro" id="IPR013149">
    <property type="entry name" value="ADH-like_C"/>
</dbReference>
<reference evidence="8 9" key="1">
    <citation type="submission" date="2019-06" db="EMBL/GenBank/DDBJ databases">
        <title>Sequencing the genomes of 1000 actinobacteria strains.</title>
        <authorList>
            <person name="Klenk H.-P."/>
        </authorList>
    </citation>
    <scope>NUCLEOTIDE SEQUENCE [LARGE SCALE GENOMIC DNA]</scope>
    <source>
        <strain evidence="8 9">DSM 24083</strain>
    </source>
</reference>
<protein>
    <submittedName>
        <fullName evidence="8">(R,R)-butanediol dehydrogenase/meso-butanediol dehydrogenase/diacetyl reductase</fullName>
    </submittedName>
</protein>
<keyword evidence="9" id="KW-1185">Reference proteome</keyword>
<keyword evidence="3 6" id="KW-0479">Metal-binding</keyword>
<dbReference type="SMART" id="SM00829">
    <property type="entry name" value="PKS_ER"/>
    <property type="match status" value="1"/>
</dbReference>
<dbReference type="Proteomes" id="UP000319746">
    <property type="component" value="Unassembled WGS sequence"/>
</dbReference>
<dbReference type="EMBL" id="VFOU01000001">
    <property type="protein sequence ID" value="TQL73973.1"/>
    <property type="molecule type" value="Genomic_DNA"/>
</dbReference>
<organism evidence="8 9">
    <name type="scientific">Enteractinococcus coprophilus</name>
    <dbReference type="NCBI Taxonomy" id="1027633"/>
    <lineage>
        <taxon>Bacteria</taxon>
        <taxon>Bacillati</taxon>
        <taxon>Actinomycetota</taxon>
        <taxon>Actinomycetes</taxon>
        <taxon>Micrococcales</taxon>
        <taxon>Micrococcaceae</taxon>
    </lineage>
</organism>
<dbReference type="GO" id="GO:0008270">
    <property type="term" value="F:zinc ion binding"/>
    <property type="evidence" value="ECO:0007669"/>
    <property type="project" value="InterPro"/>
</dbReference>
<dbReference type="SUPFAM" id="SSF50129">
    <property type="entry name" value="GroES-like"/>
    <property type="match status" value="1"/>
</dbReference>
<dbReference type="InterPro" id="IPR011032">
    <property type="entry name" value="GroES-like_sf"/>
</dbReference>
<feature type="domain" description="Enoyl reductase (ER)" evidence="7">
    <location>
        <begin position="10"/>
        <end position="350"/>
    </location>
</feature>
<evidence type="ECO:0000256" key="1">
    <source>
        <dbReference type="ARBA" id="ARBA00001947"/>
    </source>
</evidence>
<keyword evidence="5" id="KW-0560">Oxidoreductase</keyword>
<dbReference type="SUPFAM" id="SSF51735">
    <property type="entry name" value="NAD(P)-binding Rossmann-fold domains"/>
    <property type="match status" value="1"/>
</dbReference>
<comment type="similarity">
    <text evidence="2 6">Belongs to the zinc-containing alcohol dehydrogenase family.</text>
</comment>
<dbReference type="Pfam" id="PF08240">
    <property type="entry name" value="ADH_N"/>
    <property type="match status" value="1"/>
</dbReference>
<proteinExistence type="inferred from homology"/>